<dbReference type="RefSeq" id="WP_343996053.1">
    <property type="nucleotide sequence ID" value="NZ_BAAALG010000013.1"/>
</dbReference>
<keyword evidence="2" id="KW-0812">Transmembrane</keyword>
<reference evidence="4" key="1">
    <citation type="journal article" date="2019" name="Int. J. Syst. Evol. Microbiol.">
        <title>The Global Catalogue of Microorganisms (GCM) 10K type strain sequencing project: providing services to taxonomists for standard genome sequencing and annotation.</title>
        <authorList>
            <consortium name="The Broad Institute Genomics Platform"/>
            <consortium name="The Broad Institute Genome Sequencing Center for Infectious Disease"/>
            <person name="Wu L."/>
            <person name="Ma J."/>
        </authorList>
    </citation>
    <scope>NUCLEOTIDE SEQUENCE [LARGE SCALE GENOMIC DNA]</scope>
    <source>
        <strain evidence="4">JCM 13008</strain>
    </source>
</reference>
<proteinExistence type="predicted"/>
<comment type="caution">
    <text evidence="3">The sequence shown here is derived from an EMBL/GenBank/DDBJ whole genome shotgun (WGS) entry which is preliminary data.</text>
</comment>
<evidence type="ECO:0000313" key="4">
    <source>
        <dbReference type="Proteomes" id="UP001501581"/>
    </source>
</evidence>
<name>A0ABP4EL97_9ACTN</name>
<accession>A0ABP4EL97</accession>
<evidence type="ECO:0000313" key="3">
    <source>
        <dbReference type="EMBL" id="GAA1110568.1"/>
    </source>
</evidence>
<dbReference type="EMBL" id="BAAALG010000013">
    <property type="protein sequence ID" value="GAA1110568.1"/>
    <property type="molecule type" value="Genomic_DNA"/>
</dbReference>
<evidence type="ECO:0000256" key="1">
    <source>
        <dbReference type="SAM" id="MobiDB-lite"/>
    </source>
</evidence>
<keyword evidence="4" id="KW-1185">Reference proteome</keyword>
<feature type="transmembrane region" description="Helical" evidence="2">
    <location>
        <begin position="48"/>
        <end position="70"/>
    </location>
</feature>
<organism evidence="3 4">
    <name type="scientific">Nocardioides dubius</name>
    <dbReference type="NCBI Taxonomy" id="317019"/>
    <lineage>
        <taxon>Bacteria</taxon>
        <taxon>Bacillati</taxon>
        <taxon>Actinomycetota</taxon>
        <taxon>Actinomycetes</taxon>
        <taxon>Propionibacteriales</taxon>
        <taxon>Nocardioidaceae</taxon>
        <taxon>Nocardioides</taxon>
    </lineage>
</organism>
<dbReference type="Proteomes" id="UP001501581">
    <property type="component" value="Unassembled WGS sequence"/>
</dbReference>
<keyword evidence="2" id="KW-0472">Membrane</keyword>
<gene>
    <name evidence="3" type="ORF">GCM10009668_34060</name>
</gene>
<keyword evidence="2" id="KW-1133">Transmembrane helix</keyword>
<feature type="region of interest" description="Disordered" evidence="1">
    <location>
        <begin position="1"/>
        <end position="24"/>
    </location>
</feature>
<evidence type="ECO:0008006" key="5">
    <source>
        <dbReference type="Google" id="ProtNLM"/>
    </source>
</evidence>
<evidence type="ECO:0000256" key="2">
    <source>
        <dbReference type="SAM" id="Phobius"/>
    </source>
</evidence>
<protein>
    <recommendedName>
        <fullName evidence="5">DUF485 domain-containing protein</fullName>
    </recommendedName>
</protein>
<sequence>MNDVPERVRVTGPPRRPTRARARTREIDDETALGSVLMGSLMSSQLRLAGWVLAPVIAFMAGVPLVFHLWPQVAEQEVLRVPVAWMLLGFAIYPLLIVLGWLYVRRAEANERDFAELLDVAEGP</sequence>
<feature type="transmembrane region" description="Helical" evidence="2">
    <location>
        <begin position="82"/>
        <end position="104"/>
    </location>
</feature>